<keyword evidence="1" id="KW-0472">Membrane</keyword>
<feature type="transmembrane region" description="Helical" evidence="1">
    <location>
        <begin position="199"/>
        <end position="222"/>
    </location>
</feature>
<feature type="transmembrane region" description="Helical" evidence="1">
    <location>
        <begin position="80"/>
        <end position="101"/>
    </location>
</feature>
<sequence length="243" mass="26285">MRILNIVWAIFAFLLLAAGVISIVASVIFNSAGHPFLNMIATKVDFKLGIGLGVIYIISCIVSVPAFMASFDNPVMLKFLNWWLVGCMAVTLAFGSIFWVLSLEQLNTFFNVWKAQTSTIQQTIQDEFSCCGYFNGTAEGGFSTTAGFCSDATFAAAQTGCQNTSTSFSPSPFDNSKPTPGFIVTSATSPGTDFTLETIFSTVYGFEIILVSFFLATVCLINERGISVRFKRIDAKRGGSGFV</sequence>
<evidence type="ECO:0000313" key="3">
    <source>
        <dbReference type="Proteomes" id="UP000095149"/>
    </source>
</evidence>
<keyword evidence="1" id="KW-0812">Transmembrane</keyword>
<proteinExistence type="predicted"/>
<accession>A0A1E3K6B1</accession>
<comment type="caution">
    <text evidence="2">The sequence shown here is derived from an EMBL/GenBank/DDBJ whole genome shotgun (WGS) entry which is preliminary data.</text>
</comment>
<feature type="transmembrane region" description="Helical" evidence="1">
    <location>
        <begin position="49"/>
        <end position="68"/>
    </location>
</feature>
<feature type="transmembrane region" description="Helical" evidence="1">
    <location>
        <begin position="7"/>
        <end position="29"/>
    </location>
</feature>
<name>A0A1E3K6B1_9TREE</name>
<dbReference type="OrthoDB" id="2279611at2759"/>
<dbReference type="EMBL" id="MEKH01000005">
    <property type="protein sequence ID" value="ODO07762.1"/>
    <property type="molecule type" value="Genomic_DNA"/>
</dbReference>
<organism evidence="2 3">
    <name type="scientific">Cryptococcus amylolentus CBS 6273</name>
    <dbReference type="NCBI Taxonomy" id="1296118"/>
    <lineage>
        <taxon>Eukaryota</taxon>
        <taxon>Fungi</taxon>
        <taxon>Dikarya</taxon>
        <taxon>Basidiomycota</taxon>
        <taxon>Agaricomycotina</taxon>
        <taxon>Tremellomycetes</taxon>
        <taxon>Tremellales</taxon>
        <taxon>Cryptococcaceae</taxon>
        <taxon>Cryptococcus</taxon>
    </lineage>
</organism>
<protein>
    <recommendedName>
        <fullName evidence="4">Tetraspanin</fullName>
    </recommendedName>
</protein>
<evidence type="ECO:0000313" key="2">
    <source>
        <dbReference type="EMBL" id="ODO07762.1"/>
    </source>
</evidence>
<dbReference type="AlphaFoldDB" id="A0A1E3K6B1"/>
<evidence type="ECO:0000256" key="1">
    <source>
        <dbReference type="SAM" id="Phobius"/>
    </source>
</evidence>
<evidence type="ECO:0008006" key="4">
    <source>
        <dbReference type="Google" id="ProtNLM"/>
    </source>
</evidence>
<reference evidence="2 3" key="1">
    <citation type="submission" date="2016-06" db="EMBL/GenBank/DDBJ databases">
        <title>Evolution of pathogenesis and genome organization in the Tremellales.</title>
        <authorList>
            <person name="Cuomo C."/>
            <person name="Litvintseva A."/>
            <person name="Heitman J."/>
            <person name="Chen Y."/>
            <person name="Sun S."/>
            <person name="Springer D."/>
            <person name="Dromer F."/>
            <person name="Young S."/>
            <person name="Zeng Q."/>
            <person name="Chapman S."/>
            <person name="Gujja S."/>
            <person name="Saif S."/>
            <person name="Birren B."/>
        </authorList>
    </citation>
    <scope>NUCLEOTIDE SEQUENCE [LARGE SCALE GENOMIC DNA]</scope>
    <source>
        <strain evidence="2 3">CBS 6273</strain>
    </source>
</reference>
<keyword evidence="1" id="KW-1133">Transmembrane helix</keyword>
<dbReference type="Proteomes" id="UP000095149">
    <property type="component" value="Unassembled WGS sequence"/>
</dbReference>
<gene>
    <name evidence="2" type="ORF">I350_03340</name>
</gene>